<gene>
    <name evidence="2" type="ORF">B1B_00687</name>
</gene>
<evidence type="ECO:0000313" key="2">
    <source>
        <dbReference type="EMBL" id="EQD78505.1"/>
    </source>
</evidence>
<feature type="non-terminal residue" evidence="2">
    <location>
        <position position="92"/>
    </location>
</feature>
<dbReference type="InterPro" id="IPR037401">
    <property type="entry name" value="SnoaL-like"/>
</dbReference>
<proteinExistence type="predicted"/>
<comment type="caution">
    <text evidence="2">The sequence shown here is derived from an EMBL/GenBank/DDBJ whole genome shotgun (WGS) entry which is preliminary data.</text>
</comment>
<dbReference type="AlphaFoldDB" id="T1D8D9"/>
<reference evidence="2" key="2">
    <citation type="journal article" date="2014" name="ISME J.">
        <title>Microbial stratification in low pH oxic and suboxic macroscopic growths along an acid mine drainage.</title>
        <authorList>
            <person name="Mendez-Garcia C."/>
            <person name="Mesa V."/>
            <person name="Sprenger R.R."/>
            <person name="Richter M."/>
            <person name="Diez M.S."/>
            <person name="Solano J."/>
            <person name="Bargiela R."/>
            <person name="Golyshina O.V."/>
            <person name="Manteca A."/>
            <person name="Ramos J.L."/>
            <person name="Gallego J.R."/>
            <person name="Llorente I."/>
            <person name="Martins Dos Santos V.A."/>
            <person name="Jensen O.N."/>
            <person name="Pelaez A.I."/>
            <person name="Sanchez J."/>
            <person name="Ferrer M."/>
        </authorList>
    </citation>
    <scope>NUCLEOTIDE SEQUENCE</scope>
</reference>
<dbReference type="InterPro" id="IPR032710">
    <property type="entry name" value="NTF2-like_dom_sf"/>
</dbReference>
<dbReference type="Gene3D" id="3.10.450.50">
    <property type="match status" value="1"/>
</dbReference>
<reference evidence="2" key="1">
    <citation type="submission" date="2013-08" db="EMBL/GenBank/DDBJ databases">
        <authorList>
            <person name="Mendez C."/>
            <person name="Richter M."/>
            <person name="Ferrer M."/>
            <person name="Sanchez J."/>
        </authorList>
    </citation>
    <scope>NUCLEOTIDE SEQUENCE</scope>
</reference>
<dbReference type="EMBL" id="AUZY01000510">
    <property type="protein sequence ID" value="EQD78505.1"/>
    <property type="molecule type" value="Genomic_DNA"/>
</dbReference>
<evidence type="ECO:0000259" key="1">
    <source>
        <dbReference type="Pfam" id="PF13577"/>
    </source>
</evidence>
<name>T1D8D9_9ZZZZ</name>
<sequence>MPTPRQEAALAVADAFTGLLHAIDALEWPRVRSALADRVATDYTSLFGGSPAERTADELIRVWEGLLPGFDATQHLTGPIHAVPIEGGVRAT</sequence>
<dbReference type="Pfam" id="PF13577">
    <property type="entry name" value="SnoaL_4"/>
    <property type="match status" value="1"/>
</dbReference>
<feature type="domain" description="SnoaL-like" evidence="1">
    <location>
        <begin position="7"/>
        <end position="87"/>
    </location>
</feature>
<protein>
    <recommendedName>
        <fullName evidence="1">SnoaL-like domain-containing protein</fullName>
    </recommendedName>
</protein>
<dbReference type="SUPFAM" id="SSF54427">
    <property type="entry name" value="NTF2-like"/>
    <property type="match status" value="1"/>
</dbReference>
<accession>T1D8D9</accession>
<organism evidence="2">
    <name type="scientific">mine drainage metagenome</name>
    <dbReference type="NCBI Taxonomy" id="410659"/>
    <lineage>
        <taxon>unclassified sequences</taxon>
        <taxon>metagenomes</taxon>
        <taxon>ecological metagenomes</taxon>
    </lineage>
</organism>